<evidence type="ECO:0000256" key="1">
    <source>
        <dbReference type="SAM" id="Phobius"/>
    </source>
</evidence>
<feature type="transmembrane region" description="Helical" evidence="1">
    <location>
        <begin position="191"/>
        <end position="209"/>
    </location>
</feature>
<dbReference type="AlphaFoldDB" id="A0A8H4RYP8"/>
<name>A0A8H4RYP8_9HELO</name>
<proteinExistence type="predicted"/>
<keyword evidence="3" id="KW-1185">Reference proteome</keyword>
<sequence>MNSLRQMVEAYLLGKLPEQGALLPASGVLSTNPLTAAIGLLRLMIDSARGSRLDRGFLKHYFDTMEEMLGHVEKYDPTGPVMEAQTKIYFTKLINSLETYEKWSTTPQKRPIILFVRRFWAEFLSTLVLQPEDGATTVENKALNKFQKQWAKYASKILNTLVFVYSILAIELLIYFNTITGVYDLGSTGQIIPFVIGLATFWKTIIFIVTDRVVETPADDNISQG</sequence>
<reference evidence="2 3" key="1">
    <citation type="submission" date="2020-03" db="EMBL/GenBank/DDBJ databases">
        <title>Draft Genome Sequence of Cudoniella acicularis.</title>
        <authorList>
            <person name="Buettner E."/>
            <person name="Kellner H."/>
        </authorList>
    </citation>
    <scope>NUCLEOTIDE SEQUENCE [LARGE SCALE GENOMIC DNA]</scope>
    <source>
        <strain evidence="2 3">DSM 108380</strain>
    </source>
</reference>
<feature type="transmembrane region" description="Helical" evidence="1">
    <location>
        <begin position="157"/>
        <end position="179"/>
    </location>
</feature>
<keyword evidence="1" id="KW-0472">Membrane</keyword>
<dbReference type="Proteomes" id="UP000566819">
    <property type="component" value="Unassembled WGS sequence"/>
</dbReference>
<evidence type="ECO:0000313" key="3">
    <source>
        <dbReference type="Proteomes" id="UP000566819"/>
    </source>
</evidence>
<keyword evidence="1" id="KW-0812">Transmembrane</keyword>
<dbReference type="OrthoDB" id="3564959at2759"/>
<gene>
    <name evidence="2" type="ORF">G7Y89_g680</name>
</gene>
<protein>
    <submittedName>
        <fullName evidence="2">Uncharacterized protein</fullName>
    </submittedName>
</protein>
<organism evidence="2 3">
    <name type="scientific">Cudoniella acicularis</name>
    <dbReference type="NCBI Taxonomy" id="354080"/>
    <lineage>
        <taxon>Eukaryota</taxon>
        <taxon>Fungi</taxon>
        <taxon>Dikarya</taxon>
        <taxon>Ascomycota</taxon>
        <taxon>Pezizomycotina</taxon>
        <taxon>Leotiomycetes</taxon>
        <taxon>Helotiales</taxon>
        <taxon>Tricladiaceae</taxon>
        <taxon>Cudoniella</taxon>
    </lineage>
</organism>
<evidence type="ECO:0000313" key="2">
    <source>
        <dbReference type="EMBL" id="KAF4637404.1"/>
    </source>
</evidence>
<comment type="caution">
    <text evidence="2">The sequence shown here is derived from an EMBL/GenBank/DDBJ whole genome shotgun (WGS) entry which is preliminary data.</text>
</comment>
<keyword evidence="1" id="KW-1133">Transmembrane helix</keyword>
<accession>A0A8H4RYP8</accession>
<dbReference type="EMBL" id="JAAMPI010000024">
    <property type="protein sequence ID" value="KAF4637404.1"/>
    <property type="molecule type" value="Genomic_DNA"/>
</dbReference>